<dbReference type="AlphaFoldDB" id="A0A4Z1E5M4"/>
<reference evidence="1 2" key="1">
    <citation type="submission" date="2017-12" db="EMBL/GenBank/DDBJ databases">
        <title>Comparative genomics of Botrytis spp.</title>
        <authorList>
            <person name="Valero-Jimenez C.A."/>
            <person name="Tapia P."/>
            <person name="Veloso J."/>
            <person name="Silva-Moreno E."/>
            <person name="Staats M."/>
            <person name="Valdes J.H."/>
            <person name="Van Kan J.A.L."/>
        </authorList>
    </citation>
    <scope>NUCLEOTIDE SEQUENCE [LARGE SCALE GENOMIC DNA]</scope>
    <source>
        <strain evidence="1 2">Bt9001</strain>
    </source>
</reference>
<gene>
    <name evidence="1" type="ORF">BTUL_0292g00020</name>
</gene>
<name>A0A4Z1E5M4_9HELO</name>
<comment type="caution">
    <text evidence="1">The sequence shown here is derived from an EMBL/GenBank/DDBJ whole genome shotgun (WGS) entry which is preliminary data.</text>
</comment>
<organism evidence="1 2">
    <name type="scientific">Botrytis tulipae</name>
    <dbReference type="NCBI Taxonomy" id="87230"/>
    <lineage>
        <taxon>Eukaryota</taxon>
        <taxon>Fungi</taxon>
        <taxon>Dikarya</taxon>
        <taxon>Ascomycota</taxon>
        <taxon>Pezizomycotina</taxon>
        <taxon>Leotiomycetes</taxon>
        <taxon>Helotiales</taxon>
        <taxon>Sclerotiniaceae</taxon>
        <taxon>Botrytis</taxon>
    </lineage>
</organism>
<dbReference type="EMBL" id="PQXH01000290">
    <property type="protein sequence ID" value="TGO07316.1"/>
    <property type="molecule type" value="Genomic_DNA"/>
</dbReference>
<protein>
    <submittedName>
        <fullName evidence="1">Uncharacterized protein</fullName>
    </submittedName>
</protein>
<keyword evidence="2" id="KW-1185">Reference proteome</keyword>
<evidence type="ECO:0000313" key="1">
    <source>
        <dbReference type="EMBL" id="TGO07316.1"/>
    </source>
</evidence>
<proteinExistence type="predicted"/>
<dbReference type="Proteomes" id="UP000297777">
    <property type="component" value="Unassembled WGS sequence"/>
</dbReference>
<sequence length="77" mass="8471">MASITPERALPRMDKIMNLAARGALLVGRRTSTVSVLRDAGLPSEGTALKHVRIRFAMRLVSVARLRRPTWETSGLS</sequence>
<accession>A0A4Z1E5M4</accession>
<evidence type="ECO:0000313" key="2">
    <source>
        <dbReference type="Proteomes" id="UP000297777"/>
    </source>
</evidence>